<evidence type="ECO:0000313" key="2">
    <source>
        <dbReference type="Proteomes" id="UP000654075"/>
    </source>
</evidence>
<protein>
    <submittedName>
        <fullName evidence="1">Uncharacterized protein</fullName>
    </submittedName>
</protein>
<gene>
    <name evidence="1" type="ORF">PGLA1383_LOCUS25613</name>
</gene>
<feature type="non-terminal residue" evidence="1">
    <location>
        <position position="1797"/>
    </location>
</feature>
<reference evidence="1" key="1">
    <citation type="submission" date="2021-02" db="EMBL/GenBank/DDBJ databases">
        <authorList>
            <person name="Dougan E. K."/>
            <person name="Rhodes N."/>
            <person name="Thang M."/>
            <person name="Chan C."/>
        </authorList>
    </citation>
    <scope>NUCLEOTIDE SEQUENCE</scope>
</reference>
<sequence length="1797" mass="194201">AATPPISGNCVWRRVVKLQFAAGKSAAAFSELAGPAISAALAECLPEFTVKQGSPKHVFWRSHFLPRCQGPSSSSWQSHGCARRLALACRPGQQAGQSQPLRRRSPLGQLNAGEEDRHRGIVVSSASLLFQAPAVACHEALDQCRRQLVVPQCSQWLLRVAPVTSTAKAEDILSSCSLRSHVQWKQLGRSGNQLLPAAPVVGGSAPRSAPGWQLPQAGPETFSAARSSWLFPTGSLQAALGCQKQLGVGRVPQGQHSSRWQMAMPPKVGAEVDVMLRVVLREGPPPQKPQGLQASASERDASAWGLLHCCRSWGGRREVHQSCGKVHECKQDVWGRSALVCPRVTRRSTIWHCASCTLAPRGCGQFPFNVQKGKVGLATQEEVLTPSAAATVRPCSVSGRAAPFTSALSSNLFQIGVLAAARERRGALAVTPAESSGAFKSSACDHFLRAPFSVQFRRSSLPNGLSMTGAVREERARQDCQSVVPCRLGLHARWIAHTMDDKQASSPPSQRHELHSRLWQARIFGWQRVQGFDATQRILVDSSMMARHGCCMVGHLIGYFGQPQAARTQSQGRAVAASPVVAASTHAASAKSLSPRDKLGLRSQMPLGCSLPMHDAAEHDLALLEVSSSLVSTGSGGFRGCYGAFNVRKGRACLATQEAPNEGAATITKGCSFSARSMPCKSSSGFLRIGMQSSAHQMRRAVAGTPAESSRTELRACGQFLLVSSSAQFQRTWLPIDLSMTGAVRCGEERGSQDCHSLVSCRLGLHARWIAHSMDDEQSSSPPSQGHELHRRLWPARIFGRQRLQGFDATQRILVDSSMMARHGCCMVGRHRICSGTSEPAASKLRALRRPQGTHFRTQPKDIASATNSVSASALSGREEASNRIARILFPWKQVLSQRKQFLSQRKPHRSCERKSARSMPCKSSSCSFFRIEVPAAARERRGALAVTSAVAFSKEIAPRSRTEASACGHFLPVQFRAHFLGSSIPSGLSVTKANHNLQSLVSCRLGLHAQCVAHSKDDKQSVSAPSQGRELHSRLWQARVFGVQRLRGFDATQRILVDSSMMARHGCCMVQRHRIYSGLQDKAELQMLCYTRQPQAKHTQSPGRFCALAASPVVAASTHAASAKSFSPRDNLGLRSQLPLGCCLPMHGAAEHDLALLEVNSLLVSTGRGEFRGCYGAFNVHKGRAYLATQEAPNEGAANITKRCSFSARSKPCKSGCGFLWIGTQASARQMRRAVAGTPAESSRIESRACGQFLLDSTSAQFQRTCLPTDLSMTAAVRCGAERASHNLQSLVSCRLGLHAQCVAHSKDDKQSGSAPSQGRELHSRLWQARVFGVQRLRGFDATQRILVDSSMMARHGCCMVQRHRIYNGTSEHAASKVRTPVVAASTHAASAKSFSPRDNLGLRSQMPLGCCLPMHDAAEHDLALLEVNSSLVSTGRGEFRGCYGAFNVRKGRACLATQETPNGGAANITKRCSFSARSMPCKSGCGFLWIGTQASAGQVRRAVGGTPAESTLAVSMEITHRSRTVLSACGHFLQVQFLRELDPSCRAATDSVSPVQSGMPLAQFLGLHAPCGAIQEAEKRSSLAHLQMPCSDRRHIATKTGQQKMCGASWCFPRRVVLHFGPSATWQLQSVASLARTAKPLLLPIGASRIQQPTDKKMRAAFCKLTSKLSASSLEDLGLMELPSAHKKDMSVVRCGSFLPAAVDASREGLAESSRGRAFQQPFRLPCLRLRCLKLAAQPQQEQQQCKLDCKPQLQLARRAGSLLPTRNCPTFQLDNSIRVPCGRAHGLMGSGLFA</sequence>
<name>A0A813F2E1_POLGL</name>
<dbReference type="Proteomes" id="UP000654075">
    <property type="component" value="Unassembled WGS sequence"/>
</dbReference>
<dbReference type="EMBL" id="CAJNNV010021998">
    <property type="protein sequence ID" value="CAE8607702.1"/>
    <property type="molecule type" value="Genomic_DNA"/>
</dbReference>
<proteinExistence type="predicted"/>
<comment type="caution">
    <text evidence="1">The sequence shown here is derived from an EMBL/GenBank/DDBJ whole genome shotgun (WGS) entry which is preliminary data.</text>
</comment>
<evidence type="ECO:0000313" key="1">
    <source>
        <dbReference type="EMBL" id="CAE8607702.1"/>
    </source>
</evidence>
<keyword evidence="2" id="KW-1185">Reference proteome</keyword>
<accession>A0A813F2E1</accession>
<organism evidence="1 2">
    <name type="scientific">Polarella glacialis</name>
    <name type="common">Dinoflagellate</name>
    <dbReference type="NCBI Taxonomy" id="89957"/>
    <lineage>
        <taxon>Eukaryota</taxon>
        <taxon>Sar</taxon>
        <taxon>Alveolata</taxon>
        <taxon>Dinophyceae</taxon>
        <taxon>Suessiales</taxon>
        <taxon>Suessiaceae</taxon>
        <taxon>Polarella</taxon>
    </lineage>
</organism>